<dbReference type="Gene3D" id="3.40.190.10">
    <property type="entry name" value="Periplasmic binding protein-like II"/>
    <property type="match status" value="2"/>
</dbReference>
<protein>
    <recommendedName>
        <fullName evidence="4">1,4-dihydroxy-6-naphtoate synthase</fullName>
    </recommendedName>
</protein>
<dbReference type="AlphaFoldDB" id="A0A0F9U6P5"/>
<dbReference type="Pfam" id="PF02621">
    <property type="entry name" value="VitK2_biosynth"/>
    <property type="match status" value="1"/>
</dbReference>
<dbReference type="GO" id="GO:0016829">
    <property type="term" value="F:lyase activity"/>
    <property type="evidence" value="ECO:0007669"/>
    <property type="project" value="UniProtKB-KW"/>
</dbReference>
<dbReference type="SUPFAM" id="SSF53850">
    <property type="entry name" value="Periplasmic binding protein-like II"/>
    <property type="match status" value="1"/>
</dbReference>
<dbReference type="PANTHER" id="PTHR37167:SF1">
    <property type="entry name" value="1,4-DIHYDROXY-6-NAPHTOATE SYNTHASE"/>
    <property type="match status" value="1"/>
</dbReference>
<evidence type="ECO:0000256" key="1">
    <source>
        <dbReference type="ARBA" id="ARBA00022428"/>
    </source>
</evidence>
<evidence type="ECO:0008006" key="4">
    <source>
        <dbReference type="Google" id="ProtNLM"/>
    </source>
</evidence>
<keyword evidence="1" id="KW-0474">Menaquinone biosynthesis</keyword>
<comment type="caution">
    <text evidence="3">The sequence shown here is derived from an EMBL/GenBank/DDBJ whole genome shotgun (WGS) entry which is preliminary data.</text>
</comment>
<evidence type="ECO:0000256" key="2">
    <source>
        <dbReference type="ARBA" id="ARBA00023239"/>
    </source>
</evidence>
<organism evidence="3">
    <name type="scientific">marine sediment metagenome</name>
    <dbReference type="NCBI Taxonomy" id="412755"/>
    <lineage>
        <taxon>unclassified sequences</taxon>
        <taxon>metagenomes</taxon>
        <taxon>ecological metagenomes</taxon>
    </lineage>
</organism>
<name>A0A0F9U6P5_9ZZZZ</name>
<dbReference type="InterPro" id="IPR030869">
    <property type="entry name" value="MqnD"/>
</dbReference>
<dbReference type="EMBL" id="LAZR01000192">
    <property type="protein sequence ID" value="KKN82997.1"/>
    <property type="molecule type" value="Genomic_DNA"/>
</dbReference>
<dbReference type="GO" id="GO:0009234">
    <property type="term" value="P:menaquinone biosynthetic process"/>
    <property type="evidence" value="ECO:0007669"/>
    <property type="project" value="UniProtKB-KW"/>
</dbReference>
<keyword evidence="2" id="KW-0456">Lyase</keyword>
<accession>A0A0F9U6P5</accession>
<reference evidence="3" key="1">
    <citation type="journal article" date="2015" name="Nature">
        <title>Complex archaea that bridge the gap between prokaryotes and eukaryotes.</title>
        <authorList>
            <person name="Spang A."/>
            <person name="Saw J.H."/>
            <person name="Jorgensen S.L."/>
            <person name="Zaremba-Niedzwiedzka K."/>
            <person name="Martijn J."/>
            <person name="Lind A.E."/>
            <person name="van Eijk R."/>
            <person name="Schleper C."/>
            <person name="Guy L."/>
            <person name="Ettema T.J."/>
        </authorList>
    </citation>
    <scope>NUCLEOTIDE SEQUENCE</scope>
</reference>
<dbReference type="InterPro" id="IPR003773">
    <property type="entry name" value="Menaquinone_biosynth"/>
</dbReference>
<sequence length="304" mass="32807">MILPLRPLAWPAVTIRLGHSHEADDVFLFHALTAGKVDTGDLQIEPVVLDFQGLNDKASRGELEATTLSVHAYAYARKHYRLLRSGWTFGEGRGPMIVAREAMTAETLAAASIAVGGVTSSAYLAMTLWNPRARTRVLPFDKVLPAVETGLVDAGLMVHEEEMALELTGLVCVHDLGEWWSGKTDGLPLPLGSVVVRRDLDEDVQRQLHKAVSESVHYALANRQEVVTAVRGTVGGLEADLADDFLGRYITDLSLDIGDRGQSAAEEFLRRGCETGIIPDSLPLEFAPSAAAEPSSSARDGARS</sequence>
<dbReference type="HAMAP" id="MF_00996">
    <property type="entry name" value="MqnD"/>
    <property type="match status" value="1"/>
</dbReference>
<evidence type="ECO:0000313" key="3">
    <source>
        <dbReference type="EMBL" id="KKN82997.1"/>
    </source>
</evidence>
<proteinExistence type="inferred from homology"/>
<dbReference type="PANTHER" id="PTHR37167">
    <property type="entry name" value="1,4-DIHYDROXY-6-NAPHTOATE SYNTHASE"/>
    <property type="match status" value="1"/>
</dbReference>
<gene>
    <name evidence="3" type="ORF">LCGC14_0304120</name>
</gene>